<comment type="caution">
    <text evidence="1">The sequence shown here is derived from an EMBL/GenBank/DDBJ whole genome shotgun (WGS) entry which is preliminary data.</text>
</comment>
<dbReference type="AlphaFoldDB" id="A0AAV7RTC6"/>
<name>A0AAV7RTC6_PLEWA</name>
<proteinExistence type="predicted"/>
<protein>
    <submittedName>
        <fullName evidence="1">Uncharacterized protein</fullName>
    </submittedName>
</protein>
<dbReference type="Proteomes" id="UP001066276">
    <property type="component" value="Chromosome 5"/>
</dbReference>
<gene>
    <name evidence="1" type="ORF">NDU88_008769</name>
</gene>
<organism evidence="1 2">
    <name type="scientific">Pleurodeles waltl</name>
    <name type="common">Iberian ribbed newt</name>
    <dbReference type="NCBI Taxonomy" id="8319"/>
    <lineage>
        <taxon>Eukaryota</taxon>
        <taxon>Metazoa</taxon>
        <taxon>Chordata</taxon>
        <taxon>Craniata</taxon>
        <taxon>Vertebrata</taxon>
        <taxon>Euteleostomi</taxon>
        <taxon>Amphibia</taxon>
        <taxon>Batrachia</taxon>
        <taxon>Caudata</taxon>
        <taxon>Salamandroidea</taxon>
        <taxon>Salamandridae</taxon>
        <taxon>Pleurodelinae</taxon>
        <taxon>Pleurodeles</taxon>
    </lineage>
</organism>
<keyword evidence="2" id="KW-1185">Reference proteome</keyword>
<sequence>MDTESQGLVRIVEPVTGTQHYNSGAKSNLEDSAERLRQLITIDDASLDHGPIFPIFQWTTSRAAWAIVLPGTLG</sequence>
<evidence type="ECO:0000313" key="1">
    <source>
        <dbReference type="EMBL" id="KAJ1156044.1"/>
    </source>
</evidence>
<accession>A0AAV7RTC6</accession>
<evidence type="ECO:0000313" key="2">
    <source>
        <dbReference type="Proteomes" id="UP001066276"/>
    </source>
</evidence>
<reference evidence="1" key="1">
    <citation type="journal article" date="2022" name="bioRxiv">
        <title>Sequencing and chromosome-scale assembly of the giantPleurodeles waltlgenome.</title>
        <authorList>
            <person name="Brown T."/>
            <person name="Elewa A."/>
            <person name="Iarovenko S."/>
            <person name="Subramanian E."/>
            <person name="Araus A.J."/>
            <person name="Petzold A."/>
            <person name="Susuki M."/>
            <person name="Suzuki K.-i.T."/>
            <person name="Hayashi T."/>
            <person name="Toyoda A."/>
            <person name="Oliveira C."/>
            <person name="Osipova E."/>
            <person name="Leigh N.D."/>
            <person name="Simon A."/>
            <person name="Yun M.H."/>
        </authorList>
    </citation>
    <scope>NUCLEOTIDE SEQUENCE</scope>
    <source>
        <strain evidence="1">20211129_DDA</strain>
        <tissue evidence="1">Liver</tissue>
    </source>
</reference>
<dbReference type="EMBL" id="JANPWB010000009">
    <property type="protein sequence ID" value="KAJ1156044.1"/>
    <property type="molecule type" value="Genomic_DNA"/>
</dbReference>